<name>A0ABZ1U4D2_9ACTN</name>
<organism evidence="2 3">
    <name type="scientific">Kitasatospora purpeofusca</name>
    <dbReference type="NCBI Taxonomy" id="67352"/>
    <lineage>
        <taxon>Bacteria</taxon>
        <taxon>Bacillati</taxon>
        <taxon>Actinomycetota</taxon>
        <taxon>Actinomycetes</taxon>
        <taxon>Kitasatosporales</taxon>
        <taxon>Streptomycetaceae</taxon>
        <taxon>Kitasatospora</taxon>
    </lineage>
</organism>
<dbReference type="Pfam" id="PF19054">
    <property type="entry name" value="DUF5753"/>
    <property type="match status" value="1"/>
</dbReference>
<dbReference type="Pfam" id="PF13560">
    <property type="entry name" value="HTH_31"/>
    <property type="match status" value="1"/>
</dbReference>
<dbReference type="CDD" id="cd00093">
    <property type="entry name" value="HTH_XRE"/>
    <property type="match status" value="1"/>
</dbReference>
<gene>
    <name evidence="2" type="ORF">OHA16_25655</name>
</gene>
<dbReference type="InterPro" id="IPR001387">
    <property type="entry name" value="Cro/C1-type_HTH"/>
</dbReference>
<feature type="domain" description="HTH cro/C1-type" evidence="1">
    <location>
        <begin position="18"/>
        <end position="73"/>
    </location>
</feature>
<dbReference type="EMBL" id="CP108110">
    <property type="protein sequence ID" value="WUQ86052.1"/>
    <property type="molecule type" value="Genomic_DNA"/>
</dbReference>
<evidence type="ECO:0000259" key="1">
    <source>
        <dbReference type="PROSITE" id="PS50943"/>
    </source>
</evidence>
<evidence type="ECO:0000313" key="3">
    <source>
        <dbReference type="Proteomes" id="UP001432222"/>
    </source>
</evidence>
<dbReference type="RefSeq" id="WP_328956707.1">
    <property type="nucleotide sequence ID" value="NZ_CP108110.1"/>
</dbReference>
<dbReference type="Gene3D" id="1.10.260.40">
    <property type="entry name" value="lambda repressor-like DNA-binding domains"/>
    <property type="match status" value="1"/>
</dbReference>
<keyword evidence="3" id="KW-1185">Reference proteome</keyword>
<evidence type="ECO:0000313" key="2">
    <source>
        <dbReference type="EMBL" id="WUQ86052.1"/>
    </source>
</evidence>
<proteinExistence type="predicted"/>
<accession>A0ABZ1U4D2</accession>
<dbReference type="SUPFAM" id="SSF47413">
    <property type="entry name" value="lambda repressor-like DNA-binding domains"/>
    <property type="match status" value="1"/>
</dbReference>
<dbReference type="InterPro" id="IPR010982">
    <property type="entry name" value="Lambda_DNA-bd_dom_sf"/>
</dbReference>
<dbReference type="Proteomes" id="UP001432222">
    <property type="component" value="Chromosome"/>
</dbReference>
<protein>
    <submittedName>
        <fullName evidence="2">Helix-turn-helix transcriptional regulator</fullName>
    </submittedName>
</protein>
<reference evidence="2" key="1">
    <citation type="submission" date="2022-10" db="EMBL/GenBank/DDBJ databases">
        <title>The complete genomes of actinobacterial strains from the NBC collection.</title>
        <authorList>
            <person name="Joergensen T.S."/>
            <person name="Alvarez Arevalo M."/>
            <person name="Sterndorff E.B."/>
            <person name="Faurdal D."/>
            <person name="Vuksanovic O."/>
            <person name="Mourched A.-S."/>
            <person name="Charusanti P."/>
            <person name="Shaw S."/>
            <person name="Blin K."/>
            <person name="Weber T."/>
        </authorList>
    </citation>
    <scope>NUCLEOTIDE SEQUENCE</scope>
    <source>
        <strain evidence="2">NBC_00222</strain>
    </source>
</reference>
<dbReference type="PROSITE" id="PS50943">
    <property type="entry name" value="HTH_CROC1"/>
    <property type="match status" value="1"/>
</dbReference>
<dbReference type="InterPro" id="IPR043917">
    <property type="entry name" value="DUF5753"/>
</dbReference>
<sequence>MPPRATPTVRQERLGIELRKMRDCAGRTTTQAAALFGLDRTKITQIEKGYYPVTPDRIRALAAEYEEGDVEYIDALARMAGERHKGWWEEYRGSVPTGFLDTSELEYFARGMMTYQICHPPGAMQTEEYSRAIFQDAYPPLRPRLLESRVESRLRRSEILMEQGSHPYTAVVHEAALRMRFGGAEVARKQLERVLEFAELPHVTIHVVTFEADGFKGAGQAIVHARGPVPRLDTVQLDAVGGPVFLHERNQVQNYRQIIDRMIERSLDPKRSCDLINRIKKGI</sequence>